<protein>
    <recommendedName>
        <fullName evidence="2">dTDP-4-dehydrorhamnose reductase</fullName>
        <ecNumber evidence="2">1.1.1.133</ecNumber>
    </recommendedName>
</protein>
<dbReference type="PANTHER" id="PTHR10491">
    <property type="entry name" value="DTDP-4-DEHYDRORHAMNOSE REDUCTASE"/>
    <property type="match status" value="1"/>
</dbReference>
<keyword evidence="2" id="KW-0521">NADP</keyword>
<comment type="function">
    <text evidence="2">Catalyzes the reduction of dTDP-6-deoxy-L-lyxo-4-hexulose to yield dTDP-L-rhamnose.</text>
</comment>
<gene>
    <name evidence="4" type="ORF">UT08_C0001G0122</name>
</gene>
<evidence type="ECO:0000256" key="1">
    <source>
        <dbReference type="ARBA" id="ARBA00010944"/>
    </source>
</evidence>
<dbReference type="Proteomes" id="UP000034081">
    <property type="component" value="Unassembled WGS sequence"/>
</dbReference>
<keyword evidence="2" id="KW-0560">Oxidoreductase</keyword>
<comment type="caution">
    <text evidence="4">The sequence shown here is derived from an EMBL/GenBank/DDBJ whole genome shotgun (WGS) entry which is preliminary data.</text>
</comment>
<dbReference type="Gene3D" id="3.40.50.720">
    <property type="entry name" value="NAD(P)-binding Rossmann-like Domain"/>
    <property type="match status" value="1"/>
</dbReference>
<dbReference type="STRING" id="1618570.UT08_C0001G0122"/>
<comment type="pathway">
    <text evidence="2">Carbohydrate biosynthesis; dTDP-L-rhamnose biosynthesis.</text>
</comment>
<evidence type="ECO:0000313" key="5">
    <source>
        <dbReference type="Proteomes" id="UP000034081"/>
    </source>
</evidence>
<dbReference type="PANTHER" id="PTHR10491:SF4">
    <property type="entry name" value="METHIONINE ADENOSYLTRANSFERASE 2 SUBUNIT BETA"/>
    <property type="match status" value="1"/>
</dbReference>
<proteinExistence type="inferred from homology"/>
<dbReference type="EC" id="1.1.1.133" evidence="2"/>
<name>A0A0G0PAD1_9BACT</name>
<dbReference type="EMBL" id="LBVL01000001">
    <property type="protein sequence ID" value="KKQ86256.1"/>
    <property type="molecule type" value="Genomic_DNA"/>
</dbReference>
<evidence type="ECO:0000313" key="4">
    <source>
        <dbReference type="EMBL" id="KKQ86256.1"/>
    </source>
</evidence>
<evidence type="ECO:0000259" key="3">
    <source>
        <dbReference type="Pfam" id="PF04321"/>
    </source>
</evidence>
<dbReference type="InterPro" id="IPR029903">
    <property type="entry name" value="RmlD-like-bd"/>
</dbReference>
<dbReference type="Gene3D" id="3.90.25.10">
    <property type="entry name" value="UDP-galactose 4-epimerase, domain 1"/>
    <property type="match status" value="1"/>
</dbReference>
<comment type="similarity">
    <text evidence="1 2">Belongs to the dTDP-4-dehydrorhamnose reductase family.</text>
</comment>
<dbReference type="InterPro" id="IPR036291">
    <property type="entry name" value="NAD(P)-bd_dom_sf"/>
</dbReference>
<dbReference type="SUPFAM" id="SSF51735">
    <property type="entry name" value="NAD(P)-binding Rossmann-fold domains"/>
    <property type="match status" value="1"/>
</dbReference>
<dbReference type="InterPro" id="IPR005913">
    <property type="entry name" value="dTDP_dehydrorham_reduct"/>
</dbReference>
<sequence length="305" mass="34852">MGELILVTGSEGLVGSRFLEISESKNNFHTPTQIEMDITKPSEIKAILASYDFKAIIHFAAYTDVSAAEKERGNKNGDCWLVNVEGTRNLAEAVKASEKKIHFVYISTDMVFSGSKRDRGPYREDHKPERDLSKLTWYGYTKAEAEREVLNILGEQVSILRIIYPVRASYEARLDYIGLPLSLHDRNELYPLFSDQHISISFIDEVCNAIDVIIKRNLYGIYHASTTDTTTPYELISLVIEKTRGEKNKVKSIKLDEYLRKNNIPEYRYPRYGGLKVEDSETKLDFKFSTYKQVIDKLVAQGLGK</sequence>
<dbReference type="Pfam" id="PF04321">
    <property type="entry name" value="RmlD_sub_bind"/>
    <property type="match status" value="1"/>
</dbReference>
<dbReference type="UniPathway" id="UPA00124"/>
<accession>A0A0G0PAD1</accession>
<reference evidence="4 5" key="1">
    <citation type="journal article" date="2015" name="Nature">
        <title>rRNA introns, odd ribosomes, and small enigmatic genomes across a large radiation of phyla.</title>
        <authorList>
            <person name="Brown C.T."/>
            <person name="Hug L.A."/>
            <person name="Thomas B.C."/>
            <person name="Sharon I."/>
            <person name="Castelle C.J."/>
            <person name="Singh A."/>
            <person name="Wilkins M.J."/>
            <person name="Williams K.H."/>
            <person name="Banfield J.F."/>
        </authorList>
    </citation>
    <scope>NUCLEOTIDE SEQUENCE [LARGE SCALE GENOMIC DNA]</scope>
</reference>
<dbReference type="GO" id="GO:0019305">
    <property type="term" value="P:dTDP-rhamnose biosynthetic process"/>
    <property type="evidence" value="ECO:0007669"/>
    <property type="project" value="UniProtKB-UniPathway"/>
</dbReference>
<organism evidence="4 5">
    <name type="scientific">Candidatus Woesebacteria bacterium GW2011_GWB1_38_8</name>
    <dbReference type="NCBI Taxonomy" id="1618570"/>
    <lineage>
        <taxon>Bacteria</taxon>
        <taxon>Candidatus Woeseibacteriota</taxon>
    </lineage>
</organism>
<feature type="domain" description="RmlD-like substrate binding" evidence="3">
    <location>
        <begin position="5"/>
        <end position="301"/>
    </location>
</feature>
<dbReference type="AlphaFoldDB" id="A0A0G0PAD1"/>
<dbReference type="GO" id="GO:0008831">
    <property type="term" value="F:dTDP-4-dehydrorhamnose reductase activity"/>
    <property type="evidence" value="ECO:0007669"/>
    <property type="project" value="UniProtKB-EC"/>
</dbReference>
<evidence type="ECO:0000256" key="2">
    <source>
        <dbReference type="RuleBase" id="RU364082"/>
    </source>
</evidence>